<organism evidence="2 3">
    <name type="scientific">Manduca sexta</name>
    <name type="common">Tobacco hawkmoth</name>
    <name type="synonym">Tobacco hornworm</name>
    <dbReference type="NCBI Taxonomy" id="7130"/>
    <lineage>
        <taxon>Eukaryota</taxon>
        <taxon>Metazoa</taxon>
        <taxon>Ecdysozoa</taxon>
        <taxon>Arthropoda</taxon>
        <taxon>Hexapoda</taxon>
        <taxon>Insecta</taxon>
        <taxon>Pterygota</taxon>
        <taxon>Neoptera</taxon>
        <taxon>Endopterygota</taxon>
        <taxon>Lepidoptera</taxon>
        <taxon>Glossata</taxon>
        <taxon>Ditrysia</taxon>
        <taxon>Bombycoidea</taxon>
        <taxon>Sphingidae</taxon>
        <taxon>Sphinginae</taxon>
        <taxon>Sphingini</taxon>
        <taxon>Manduca</taxon>
    </lineage>
</organism>
<evidence type="ECO:0000256" key="1">
    <source>
        <dbReference type="SAM" id="MobiDB-lite"/>
    </source>
</evidence>
<feature type="compositionally biased region" description="Basic and acidic residues" evidence="1">
    <location>
        <begin position="1"/>
        <end position="32"/>
    </location>
</feature>
<dbReference type="GO" id="GO:0045503">
    <property type="term" value="F:dynein light chain binding"/>
    <property type="evidence" value="ECO:0007669"/>
    <property type="project" value="InterPro"/>
</dbReference>
<reference evidence="2" key="2">
    <citation type="submission" date="2020-12" db="EMBL/GenBank/DDBJ databases">
        <authorList>
            <person name="Kanost M."/>
        </authorList>
    </citation>
    <scope>NUCLEOTIDE SEQUENCE</scope>
</reference>
<name>A0A921ZNY5_MANSE</name>
<gene>
    <name evidence="2" type="ORF">O3G_MSEX012164</name>
</gene>
<dbReference type="InterPro" id="IPR042505">
    <property type="entry name" value="DYNC2I1"/>
</dbReference>
<feature type="region of interest" description="Disordered" evidence="1">
    <location>
        <begin position="1"/>
        <end position="187"/>
    </location>
</feature>
<feature type="compositionally biased region" description="Acidic residues" evidence="1">
    <location>
        <begin position="271"/>
        <end position="288"/>
    </location>
</feature>
<feature type="compositionally biased region" description="Basic and acidic residues" evidence="1">
    <location>
        <begin position="317"/>
        <end position="350"/>
    </location>
</feature>
<dbReference type="AlphaFoldDB" id="A0A921ZNY5"/>
<protein>
    <recommendedName>
        <fullName evidence="4">WD repeat-containing protein 60</fullName>
    </recommendedName>
</protein>
<reference evidence="2" key="1">
    <citation type="journal article" date="2016" name="Insect Biochem. Mol. Biol.">
        <title>Multifaceted biological insights from a draft genome sequence of the tobacco hornworm moth, Manduca sexta.</title>
        <authorList>
            <person name="Kanost M.R."/>
            <person name="Arrese E.L."/>
            <person name="Cao X."/>
            <person name="Chen Y.R."/>
            <person name="Chellapilla S."/>
            <person name="Goldsmith M.R."/>
            <person name="Grosse-Wilde E."/>
            <person name="Heckel D.G."/>
            <person name="Herndon N."/>
            <person name="Jiang H."/>
            <person name="Papanicolaou A."/>
            <person name="Qu J."/>
            <person name="Soulages J.L."/>
            <person name="Vogel H."/>
            <person name="Walters J."/>
            <person name="Waterhouse R.M."/>
            <person name="Ahn S.J."/>
            <person name="Almeida F.C."/>
            <person name="An C."/>
            <person name="Aqrawi P."/>
            <person name="Bretschneider A."/>
            <person name="Bryant W.B."/>
            <person name="Bucks S."/>
            <person name="Chao H."/>
            <person name="Chevignon G."/>
            <person name="Christen J.M."/>
            <person name="Clarke D.F."/>
            <person name="Dittmer N.T."/>
            <person name="Ferguson L.C.F."/>
            <person name="Garavelou S."/>
            <person name="Gordon K.H.J."/>
            <person name="Gunaratna R.T."/>
            <person name="Han Y."/>
            <person name="Hauser F."/>
            <person name="He Y."/>
            <person name="Heidel-Fischer H."/>
            <person name="Hirsh A."/>
            <person name="Hu Y."/>
            <person name="Jiang H."/>
            <person name="Kalra D."/>
            <person name="Klinner C."/>
            <person name="Konig C."/>
            <person name="Kovar C."/>
            <person name="Kroll A.R."/>
            <person name="Kuwar S.S."/>
            <person name="Lee S.L."/>
            <person name="Lehman R."/>
            <person name="Li K."/>
            <person name="Li Z."/>
            <person name="Liang H."/>
            <person name="Lovelace S."/>
            <person name="Lu Z."/>
            <person name="Mansfield J.H."/>
            <person name="McCulloch K.J."/>
            <person name="Mathew T."/>
            <person name="Morton B."/>
            <person name="Muzny D.M."/>
            <person name="Neunemann D."/>
            <person name="Ongeri F."/>
            <person name="Pauchet Y."/>
            <person name="Pu L.L."/>
            <person name="Pyrousis I."/>
            <person name="Rao X.J."/>
            <person name="Redding A."/>
            <person name="Roesel C."/>
            <person name="Sanchez-Gracia A."/>
            <person name="Schaack S."/>
            <person name="Shukla A."/>
            <person name="Tetreau G."/>
            <person name="Wang Y."/>
            <person name="Xiong G.H."/>
            <person name="Traut W."/>
            <person name="Walsh T.K."/>
            <person name="Worley K.C."/>
            <person name="Wu D."/>
            <person name="Wu W."/>
            <person name="Wu Y.Q."/>
            <person name="Zhang X."/>
            <person name="Zou Z."/>
            <person name="Zucker H."/>
            <person name="Briscoe A.D."/>
            <person name="Burmester T."/>
            <person name="Clem R.J."/>
            <person name="Feyereisen R."/>
            <person name="Grimmelikhuijzen C.J.P."/>
            <person name="Hamodrakas S.J."/>
            <person name="Hansson B.S."/>
            <person name="Huguet E."/>
            <person name="Jermiin L.S."/>
            <person name="Lan Q."/>
            <person name="Lehman H.K."/>
            <person name="Lorenzen M."/>
            <person name="Merzendorfer H."/>
            <person name="Michalopoulos I."/>
            <person name="Morton D.B."/>
            <person name="Muthukrishnan S."/>
            <person name="Oakeshott J.G."/>
            <person name="Palmer W."/>
            <person name="Park Y."/>
            <person name="Passarelli A.L."/>
            <person name="Rozas J."/>
            <person name="Schwartz L.M."/>
            <person name="Smith W."/>
            <person name="Southgate A."/>
            <person name="Vilcinskas A."/>
            <person name="Vogt R."/>
            <person name="Wang P."/>
            <person name="Werren J."/>
            <person name="Yu X.Q."/>
            <person name="Zhou J.J."/>
            <person name="Brown S.J."/>
            <person name="Scherer S.E."/>
            <person name="Richards S."/>
            <person name="Blissard G.W."/>
        </authorList>
    </citation>
    <scope>NUCLEOTIDE SEQUENCE</scope>
</reference>
<sequence>MQTLKKTSERSRKEKSRDAEISTKNSQDEKLKKISHNVTTPRSYMQKSSTADIYGQRNKNVVSGAKAPKKLVNASYKSSDGSPMRDLLKSSSSSVSVASRSDARFKKVEAKATPRKPTKVEAKATPRLTTKVEAKATPRTTRETPRRNLPFSNVTVSSPIVKRKLNLEDEPPSPKVSIKKVEREKPNRSISEALDKIKSKQSAQKNVGLVFERQRTKTRTLEEDEVKMLTPDAVDNNEGMMNLSRKLTAQPKAFFVDLEEGEKKNKNNVPSEEEVSYEDDFESYESDFESYHSESIDDKSSHATESSEQNVESDDHEEAHNDAHIDSVKEVRDEERMLDSGSYDLRDRSAKSKPPIMENIMEDEDTEDGGNKKVSLPDEGFQEMSSSSAVSSLKTVHVDVLERPLFIDFKKLKEAKRKRRIFERLKKRAEDLLGMISLHEMTYSLFEMKPISYDSFMIAFGRENYLQTGVQTFDDGIAEEVQTDEIMRVHKWTQNPVKFSNSDVYLNYERKERKYSVVTVDYLTKFSFLTQKHEKPDIDNEVQNNENYKRNPLRIYLEQRDGVGSSEMLSYEKYKAAIKNKQYDSYKLGRFLKKIESRVSNMLSLNTSKADLDLIKTKLPFSKGYTSLNIKSISDENYVFLKQTTISLLFFSESKTNLIMTVHKQNSINKCLMCLWDASVVRREPTKMLISVDSVVIGRFRGSTEGIVVAGLKDGTIHLWDMSEEPSYIPNTNEEAESNKLTDVNLENLTEIEKDREWNLKNSDVKNEQQFDILHCPLQACAYTSSAQVMSTGEVSDRIVGLEFTSPKSIALDGRRRIVGQVVSLQCTGVLMMWTIVQEKTSTNADIGKAYWSKMKLEKSQTIHLNEHIDNSFADNRAKMECFSLNSAKKRLINKKYEKSVSKNARQKSAAINFGVGRSSRATSARNRIENKMLPVQNVFNSGLICNDLKIMTVEEVENILVAKNCGEVLCCKRYFGVFKVQRFSVANEVSSVTSLQVSPHGLPHFLAATDVGAVNLCSLLEKKVLHTLDCRNMPPARETTEKYHLDVKGRFVGSVSVSSETHMVESKGASKMFVTSILWSHVNPCCIYAVLSDGGMVAWDLSQSDIYGRTGGERARVVAAGDNVMAILTSDDEVQIHRFTDERRSKENLELFKKYIKLL</sequence>
<feature type="compositionally biased region" description="Low complexity" evidence="1">
    <location>
        <begin position="90"/>
        <end position="100"/>
    </location>
</feature>
<keyword evidence="3" id="KW-1185">Reference proteome</keyword>
<evidence type="ECO:0000313" key="2">
    <source>
        <dbReference type="EMBL" id="KAG6460676.1"/>
    </source>
</evidence>
<evidence type="ECO:0000313" key="3">
    <source>
        <dbReference type="Proteomes" id="UP000791440"/>
    </source>
</evidence>
<feature type="region of interest" description="Disordered" evidence="1">
    <location>
        <begin position="258"/>
        <end position="372"/>
    </location>
</feature>
<feature type="compositionally biased region" description="Basic and acidic residues" evidence="1">
    <location>
        <begin position="289"/>
        <end position="302"/>
    </location>
</feature>
<proteinExistence type="predicted"/>
<feature type="compositionally biased region" description="Basic and acidic residues" evidence="1">
    <location>
        <begin position="101"/>
        <end position="146"/>
    </location>
</feature>
<feature type="compositionally biased region" description="Polar residues" evidence="1">
    <location>
        <begin position="36"/>
        <end position="61"/>
    </location>
</feature>
<dbReference type="GO" id="GO:0005929">
    <property type="term" value="C:cilium"/>
    <property type="evidence" value="ECO:0007669"/>
    <property type="project" value="GOC"/>
</dbReference>
<dbReference type="PANTHER" id="PTHR16022">
    <property type="entry name" value="WD REPEAT DOMAIN 60"/>
    <property type="match status" value="1"/>
</dbReference>
<dbReference type="GO" id="GO:0005868">
    <property type="term" value="C:cytoplasmic dynein complex"/>
    <property type="evidence" value="ECO:0007669"/>
    <property type="project" value="InterPro"/>
</dbReference>
<accession>A0A921ZNY5</accession>
<dbReference type="GO" id="GO:0042073">
    <property type="term" value="P:intraciliary transport"/>
    <property type="evidence" value="ECO:0007669"/>
    <property type="project" value="InterPro"/>
</dbReference>
<dbReference type="GO" id="GO:0045504">
    <property type="term" value="F:dynein heavy chain binding"/>
    <property type="evidence" value="ECO:0007669"/>
    <property type="project" value="InterPro"/>
</dbReference>
<dbReference type="Proteomes" id="UP000791440">
    <property type="component" value="Unassembled WGS sequence"/>
</dbReference>
<evidence type="ECO:0008006" key="4">
    <source>
        <dbReference type="Google" id="ProtNLM"/>
    </source>
</evidence>
<dbReference type="EMBL" id="JH668691">
    <property type="protein sequence ID" value="KAG6460676.1"/>
    <property type="molecule type" value="Genomic_DNA"/>
</dbReference>
<dbReference type="PANTHER" id="PTHR16022:SF0">
    <property type="entry name" value="CYTOPLASMIC DYNEIN 2 INTERMEDIATE CHAIN 1"/>
    <property type="match status" value="1"/>
</dbReference>
<comment type="caution">
    <text evidence="2">The sequence shown here is derived from an EMBL/GenBank/DDBJ whole genome shotgun (WGS) entry which is preliminary data.</text>
</comment>